<sequence>MGTIKDIFLFVLNMSLTATFVAVIVISIRLLLLKRLPKFYVCFLWWILLFRLISPVSMTNNFSLMNIAKPAMEEDISISYLHDNISTMPLTKMVFDSDISNDSVTSTSHTINNADRDWNFNILLIASIVWVLGIIFLVVYNMISYIRTLSQIRTATICRVPIINDIKRVLKIKRDIKIYETDMIDSPFVCGILTPKIYIPARIDKTQLPYILTHECVHIKRKDYLIKPFSYLLLIMHWFNPLVWVAIKLFNQDIEMACDEKVISISGENTIKEYSHTLLSFGIKKNVSFFGLYPSFGKSHLAVRINHILKLRKRSTYEKILVTMFVAGIGICLVTNPSISQAKKITQDWKGGHTQWSDINEDYFYKGSKREALEVEEPKYDNSVSMNVISKDYDVDNHVGIDILANEGEMITAVENGVITFVGEEGSFKCLIKIDHGNGYETWYGNCKEVKVKETQEIVKGEPIAVIGNEGTGPHLHFSILYNGEFLDPKEYMDVEFQ</sequence>
<gene>
    <name evidence="4" type="ORF">HYG85_13940</name>
</gene>
<feature type="domain" description="M23ase beta-sheet core" evidence="2">
    <location>
        <begin position="397"/>
        <end position="489"/>
    </location>
</feature>
<proteinExistence type="predicted"/>
<evidence type="ECO:0000259" key="2">
    <source>
        <dbReference type="Pfam" id="PF01551"/>
    </source>
</evidence>
<dbReference type="CDD" id="cd12797">
    <property type="entry name" value="M23_peptidase"/>
    <property type="match status" value="1"/>
</dbReference>
<evidence type="ECO:0000259" key="3">
    <source>
        <dbReference type="Pfam" id="PF05569"/>
    </source>
</evidence>
<dbReference type="InterPro" id="IPR011055">
    <property type="entry name" value="Dup_hybrid_motif"/>
</dbReference>
<feature type="transmembrane region" description="Helical" evidence="1">
    <location>
        <begin position="229"/>
        <end position="247"/>
    </location>
</feature>
<dbReference type="Pfam" id="PF01551">
    <property type="entry name" value="Peptidase_M23"/>
    <property type="match status" value="1"/>
</dbReference>
<dbReference type="PANTHER" id="PTHR34978:SF3">
    <property type="entry name" value="SLR0241 PROTEIN"/>
    <property type="match status" value="1"/>
</dbReference>
<accession>A0A8J8SD01</accession>
<dbReference type="Gene3D" id="2.70.70.10">
    <property type="entry name" value="Glucose Permease (Domain IIA)"/>
    <property type="match status" value="1"/>
</dbReference>
<dbReference type="SUPFAM" id="SSF51261">
    <property type="entry name" value="Duplicated hybrid motif"/>
    <property type="match status" value="1"/>
</dbReference>
<dbReference type="EMBL" id="CP058561">
    <property type="protein sequence ID" value="QUH29951.1"/>
    <property type="molecule type" value="Genomic_DNA"/>
</dbReference>
<dbReference type="Proteomes" id="UP000677305">
    <property type="component" value="Chromosome"/>
</dbReference>
<dbReference type="InterPro" id="IPR008756">
    <property type="entry name" value="Peptidase_M56"/>
</dbReference>
<dbReference type="KEGG" id="vgu:HYG85_13940"/>
<feature type="transmembrane region" description="Helical" evidence="1">
    <location>
        <begin position="122"/>
        <end position="143"/>
    </location>
</feature>
<evidence type="ECO:0000313" key="5">
    <source>
        <dbReference type="Proteomes" id="UP000677305"/>
    </source>
</evidence>
<organism evidence="4 5">
    <name type="scientific">Vallitalea guaymasensis</name>
    <dbReference type="NCBI Taxonomy" id="1185412"/>
    <lineage>
        <taxon>Bacteria</taxon>
        <taxon>Bacillati</taxon>
        <taxon>Bacillota</taxon>
        <taxon>Clostridia</taxon>
        <taxon>Lachnospirales</taxon>
        <taxon>Vallitaleaceae</taxon>
        <taxon>Vallitalea</taxon>
    </lineage>
</organism>
<dbReference type="RefSeq" id="WP_212690193.1">
    <property type="nucleotide sequence ID" value="NZ_CP058561.1"/>
</dbReference>
<dbReference type="CDD" id="cd07341">
    <property type="entry name" value="M56_BlaR1_MecR1_like"/>
    <property type="match status" value="1"/>
</dbReference>
<feature type="domain" description="Peptidase M56" evidence="3">
    <location>
        <begin position="9"/>
        <end position="307"/>
    </location>
</feature>
<evidence type="ECO:0000256" key="1">
    <source>
        <dbReference type="SAM" id="Phobius"/>
    </source>
</evidence>
<feature type="transmembrane region" description="Helical" evidence="1">
    <location>
        <begin position="39"/>
        <end position="58"/>
    </location>
</feature>
<keyword evidence="1" id="KW-0472">Membrane</keyword>
<keyword evidence="1" id="KW-1133">Transmembrane helix</keyword>
<dbReference type="InterPro" id="IPR016047">
    <property type="entry name" value="M23ase_b-sheet_dom"/>
</dbReference>
<keyword evidence="5" id="KW-1185">Reference proteome</keyword>
<name>A0A8J8SD01_9FIRM</name>
<keyword evidence="1" id="KW-0812">Transmembrane</keyword>
<protein>
    <submittedName>
        <fullName evidence="4">Peptidoglycan DD-metalloendopeptidase family protein</fullName>
    </submittedName>
</protein>
<reference evidence="4 5" key="1">
    <citation type="submission" date="2020-07" db="EMBL/GenBank/DDBJ databases">
        <title>Vallitalea guaymasensis genome.</title>
        <authorList>
            <person name="Postec A."/>
        </authorList>
    </citation>
    <scope>NUCLEOTIDE SEQUENCE [LARGE SCALE GENOMIC DNA]</scope>
    <source>
        <strain evidence="4 5">Ra1766G1</strain>
    </source>
</reference>
<dbReference type="AlphaFoldDB" id="A0A8J8SD01"/>
<evidence type="ECO:0000313" key="4">
    <source>
        <dbReference type="EMBL" id="QUH29951.1"/>
    </source>
</evidence>
<dbReference type="Pfam" id="PF05569">
    <property type="entry name" value="Peptidase_M56"/>
    <property type="match status" value="1"/>
</dbReference>
<dbReference type="PANTHER" id="PTHR34978">
    <property type="entry name" value="POSSIBLE SENSOR-TRANSDUCER PROTEIN BLAR"/>
    <property type="match status" value="1"/>
</dbReference>
<feature type="transmembrane region" description="Helical" evidence="1">
    <location>
        <begin position="7"/>
        <end position="32"/>
    </location>
</feature>
<dbReference type="InterPro" id="IPR052173">
    <property type="entry name" value="Beta-lactam_resp_regulator"/>
</dbReference>